<evidence type="ECO:0000256" key="11">
    <source>
        <dbReference type="ARBA" id="ARBA00022605"/>
    </source>
</evidence>
<evidence type="ECO:0000256" key="3">
    <source>
        <dbReference type="ARBA" id="ARBA00001941"/>
    </source>
</evidence>
<dbReference type="Gene3D" id="3.40.50.1970">
    <property type="match status" value="1"/>
</dbReference>
<evidence type="ECO:0000256" key="10">
    <source>
        <dbReference type="ARBA" id="ARBA00022490"/>
    </source>
</evidence>
<comment type="pathway">
    <text evidence="6">Metabolic intermediate biosynthesis; chorismate biosynthesis; chorismate from D-erythrose 4-phosphate and phosphoenolpyruvate: step 2/7.</text>
</comment>
<dbReference type="FunFam" id="3.40.50.1970:FF:000007">
    <property type="entry name" value="Pentafunctional AROM polypeptide"/>
    <property type="match status" value="1"/>
</dbReference>
<evidence type="ECO:0000313" key="23">
    <source>
        <dbReference type="Proteomes" id="UP000177876"/>
    </source>
</evidence>
<evidence type="ECO:0000256" key="19">
    <source>
        <dbReference type="NCBIfam" id="TIGR01357"/>
    </source>
</evidence>
<gene>
    <name evidence="22" type="ORF">A2Y75_05500</name>
</gene>
<evidence type="ECO:0000259" key="21">
    <source>
        <dbReference type="Pfam" id="PF24621"/>
    </source>
</evidence>
<proteinExistence type="inferred from homology"/>
<comment type="cofactor">
    <cofactor evidence="4">
        <name>Zn(2+)</name>
        <dbReference type="ChEBI" id="CHEBI:29105"/>
    </cofactor>
</comment>
<keyword evidence="12" id="KW-0479">Metal-binding</keyword>
<keyword evidence="17" id="KW-0456">Lyase</keyword>
<dbReference type="GO" id="GO:0003856">
    <property type="term" value="F:3-dehydroquinate synthase activity"/>
    <property type="evidence" value="ECO:0007669"/>
    <property type="project" value="UniProtKB-UniRule"/>
</dbReference>
<dbReference type="EMBL" id="MELK01000052">
    <property type="protein sequence ID" value="OFW55641.1"/>
    <property type="molecule type" value="Genomic_DNA"/>
</dbReference>
<dbReference type="InterPro" id="IPR016037">
    <property type="entry name" value="DHQ_synth_AroB"/>
</dbReference>
<evidence type="ECO:0000256" key="15">
    <source>
        <dbReference type="ARBA" id="ARBA00023027"/>
    </source>
</evidence>
<keyword evidence="18" id="KW-0170">Cobalt</keyword>
<dbReference type="GO" id="GO:0046872">
    <property type="term" value="F:metal ion binding"/>
    <property type="evidence" value="ECO:0007669"/>
    <property type="project" value="UniProtKB-KW"/>
</dbReference>
<feature type="domain" description="3-dehydroquinate synthase C-terminal" evidence="21">
    <location>
        <begin position="182"/>
        <end position="325"/>
    </location>
</feature>
<dbReference type="InterPro" id="IPR050071">
    <property type="entry name" value="Dehydroquinate_synthase"/>
</dbReference>
<dbReference type="AlphaFoldDB" id="A0A1F2WFQ4"/>
<dbReference type="PIRSF" id="PIRSF001455">
    <property type="entry name" value="DHQ_synth"/>
    <property type="match status" value="1"/>
</dbReference>
<evidence type="ECO:0000256" key="17">
    <source>
        <dbReference type="ARBA" id="ARBA00023239"/>
    </source>
</evidence>
<keyword evidence="16" id="KW-0057">Aromatic amino acid biosynthesis</keyword>
<evidence type="ECO:0000256" key="4">
    <source>
        <dbReference type="ARBA" id="ARBA00001947"/>
    </source>
</evidence>
<dbReference type="InterPro" id="IPR030963">
    <property type="entry name" value="DHQ_synth_fam"/>
</dbReference>
<dbReference type="NCBIfam" id="TIGR01357">
    <property type="entry name" value="aroB"/>
    <property type="match status" value="1"/>
</dbReference>
<accession>A0A1F2WFQ4</accession>
<keyword evidence="15" id="KW-0520">NAD</keyword>
<evidence type="ECO:0000256" key="5">
    <source>
        <dbReference type="ARBA" id="ARBA00004496"/>
    </source>
</evidence>
<dbReference type="SUPFAM" id="SSF56796">
    <property type="entry name" value="Dehydroquinate synthase-like"/>
    <property type="match status" value="1"/>
</dbReference>
<dbReference type="PANTHER" id="PTHR43622">
    <property type="entry name" value="3-DEHYDROQUINATE SYNTHASE"/>
    <property type="match status" value="1"/>
</dbReference>
<keyword evidence="14" id="KW-0862">Zinc</keyword>
<dbReference type="Gene3D" id="1.20.1090.10">
    <property type="entry name" value="Dehydroquinate synthase-like - alpha domain"/>
    <property type="match status" value="1"/>
</dbReference>
<evidence type="ECO:0000256" key="14">
    <source>
        <dbReference type="ARBA" id="ARBA00022833"/>
    </source>
</evidence>
<comment type="caution">
    <text evidence="22">The sequence shown here is derived from an EMBL/GenBank/DDBJ whole genome shotgun (WGS) entry which is preliminary data.</text>
</comment>
<evidence type="ECO:0000256" key="13">
    <source>
        <dbReference type="ARBA" id="ARBA00022741"/>
    </source>
</evidence>
<protein>
    <recommendedName>
        <fullName evidence="9 19">3-dehydroquinate synthase</fullName>
        <ecNumber evidence="8 19">4.2.3.4</ecNumber>
    </recommendedName>
</protein>
<dbReference type="Pfam" id="PF24621">
    <property type="entry name" value="DHQS_C"/>
    <property type="match status" value="1"/>
</dbReference>
<organism evidence="22 23">
    <name type="scientific">Candidatus Solincola sediminis</name>
    <dbReference type="NCBI Taxonomy" id="1797199"/>
    <lineage>
        <taxon>Bacteria</taxon>
        <taxon>Bacillati</taxon>
        <taxon>Actinomycetota</taxon>
        <taxon>Candidatus Geothermincolia</taxon>
        <taxon>Candidatus Geothermincolales</taxon>
        <taxon>Candidatus Geothermincolaceae</taxon>
        <taxon>Candidatus Solincola</taxon>
    </lineage>
</organism>
<comment type="cofactor">
    <cofactor evidence="2">
        <name>NAD(+)</name>
        <dbReference type="ChEBI" id="CHEBI:57540"/>
    </cofactor>
</comment>
<reference evidence="22 23" key="1">
    <citation type="journal article" date="2016" name="Nat. Commun.">
        <title>Thousands of microbial genomes shed light on interconnected biogeochemical processes in an aquifer system.</title>
        <authorList>
            <person name="Anantharaman K."/>
            <person name="Brown C.T."/>
            <person name="Hug L.A."/>
            <person name="Sharon I."/>
            <person name="Castelle C.J."/>
            <person name="Probst A.J."/>
            <person name="Thomas B.C."/>
            <person name="Singh A."/>
            <person name="Wilkins M.J."/>
            <person name="Karaoz U."/>
            <person name="Brodie E.L."/>
            <person name="Williams K.H."/>
            <person name="Hubbard S.S."/>
            <person name="Banfield J.F."/>
        </authorList>
    </citation>
    <scope>NUCLEOTIDE SEQUENCE [LARGE SCALE GENOMIC DNA]</scope>
</reference>
<evidence type="ECO:0000256" key="9">
    <source>
        <dbReference type="ARBA" id="ARBA00017684"/>
    </source>
</evidence>
<evidence type="ECO:0000313" key="22">
    <source>
        <dbReference type="EMBL" id="OFW55641.1"/>
    </source>
</evidence>
<comment type="similarity">
    <text evidence="7">Belongs to the sugar phosphate cyclases superfamily. Dehydroquinate synthase family.</text>
</comment>
<comment type="cofactor">
    <cofactor evidence="3">
        <name>Co(2+)</name>
        <dbReference type="ChEBI" id="CHEBI:48828"/>
    </cofactor>
</comment>
<sequence>MEKIQVNIPGKEYWVYVGGDAYATKLGQSISRLKPGKTILISHPGIMEIHGRRLLEILHQEIEENIIFLFPEGERHKNLEVLESGYRFLFNHQANRDDVVLAFGGGVVGDMAGFLAASFMRGIRYIQLPTTLMAMVDSSIGGKVGIDLPFAKNAVGSFYQPEVVLTEPSLLATLPPREIRSGMAEVAKYGFLYDLNLLKELQDLPHEFETETPVFTGIVTRCIEYKARVVSEDERDVIGKRAELNYGHTFGHALESATGYKLLRHGEAVAMGMMIAARISELASIAATDLVGLHRKVLLPLLEGVNIPEDISMEMVESALESDKKRGQKWNFILLESPQKVRMMSSLPKRVLAEAIAETIADVRMCVK</sequence>
<evidence type="ECO:0000256" key="16">
    <source>
        <dbReference type="ARBA" id="ARBA00023141"/>
    </source>
</evidence>
<dbReference type="InterPro" id="IPR030960">
    <property type="entry name" value="DHQS/DOIS_N"/>
</dbReference>
<dbReference type="GO" id="GO:0008652">
    <property type="term" value="P:amino acid biosynthetic process"/>
    <property type="evidence" value="ECO:0007669"/>
    <property type="project" value="UniProtKB-KW"/>
</dbReference>
<dbReference type="InterPro" id="IPR056179">
    <property type="entry name" value="DHQS_C"/>
</dbReference>
<evidence type="ECO:0000256" key="18">
    <source>
        <dbReference type="ARBA" id="ARBA00023285"/>
    </source>
</evidence>
<evidence type="ECO:0000256" key="6">
    <source>
        <dbReference type="ARBA" id="ARBA00004661"/>
    </source>
</evidence>
<evidence type="ECO:0000256" key="12">
    <source>
        <dbReference type="ARBA" id="ARBA00022723"/>
    </source>
</evidence>
<feature type="domain" description="3-dehydroquinate synthase N-terminal" evidence="20">
    <location>
        <begin position="69"/>
        <end position="180"/>
    </location>
</feature>
<evidence type="ECO:0000256" key="8">
    <source>
        <dbReference type="ARBA" id="ARBA00013031"/>
    </source>
</evidence>
<dbReference type="STRING" id="1797197.A2Y75_05500"/>
<keyword evidence="10" id="KW-0963">Cytoplasm</keyword>
<comment type="catalytic activity">
    <reaction evidence="1">
        <text>7-phospho-2-dehydro-3-deoxy-D-arabino-heptonate = 3-dehydroquinate + phosphate</text>
        <dbReference type="Rhea" id="RHEA:21968"/>
        <dbReference type="ChEBI" id="CHEBI:32364"/>
        <dbReference type="ChEBI" id="CHEBI:43474"/>
        <dbReference type="ChEBI" id="CHEBI:58394"/>
        <dbReference type="EC" id="4.2.3.4"/>
    </reaction>
</comment>
<evidence type="ECO:0000259" key="20">
    <source>
        <dbReference type="Pfam" id="PF01761"/>
    </source>
</evidence>
<dbReference type="PANTHER" id="PTHR43622:SF7">
    <property type="entry name" value="3-DEHYDROQUINATE SYNTHASE, CHLOROPLASTIC"/>
    <property type="match status" value="1"/>
</dbReference>
<keyword evidence="11" id="KW-0028">Amino-acid biosynthesis</keyword>
<evidence type="ECO:0000256" key="2">
    <source>
        <dbReference type="ARBA" id="ARBA00001911"/>
    </source>
</evidence>
<dbReference type="Proteomes" id="UP000177876">
    <property type="component" value="Unassembled WGS sequence"/>
</dbReference>
<keyword evidence="13" id="KW-0547">Nucleotide-binding</keyword>
<dbReference type="GO" id="GO:0005737">
    <property type="term" value="C:cytoplasm"/>
    <property type="evidence" value="ECO:0007669"/>
    <property type="project" value="UniProtKB-SubCell"/>
</dbReference>
<dbReference type="GO" id="GO:0009073">
    <property type="term" value="P:aromatic amino acid family biosynthetic process"/>
    <property type="evidence" value="ECO:0007669"/>
    <property type="project" value="UniProtKB-KW"/>
</dbReference>
<dbReference type="GO" id="GO:0009423">
    <property type="term" value="P:chorismate biosynthetic process"/>
    <property type="evidence" value="ECO:0007669"/>
    <property type="project" value="UniProtKB-UniRule"/>
</dbReference>
<dbReference type="GO" id="GO:0000166">
    <property type="term" value="F:nucleotide binding"/>
    <property type="evidence" value="ECO:0007669"/>
    <property type="project" value="UniProtKB-KW"/>
</dbReference>
<comment type="subcellular location">
    <subcellularLocation>
        <location evidence="5">Cytoplasm</location>
    </subcellularLocation>
</comment>
<dbReference type="CDD" id="cd08195">
    <property type="entry name" value="DHQS"/>
    <property type="match status" value="1"/>
</dbReference>
<evidence type="ECO:0000256" key="7">
    <source>
        <dbReference type="ARBA" id="ARBA00005412"/>
    </source>
</evidence>
<dbReference type="EC" id="4.2.3.4" evidence="8 19"/>
<name>A0A1F2WFQ4_9ACTN</name>
<evidence type="ECO:0000256" key="1">
    <source>
        <dbReference type="ARBA" id="ARBA00001393"/>
    </source>
</evidence>
<dbReference type="Pfam" id="PF01761">
    <property type="entry name" value="DHQ_synthase"/>
    <property type="match status" value="1"/>
</dbReference>